<dbReference type="AlphaFoldDB" id="A0A0J6Y7K9"/>
<dbReference type="OrthoDB" id="4186789at2759"/>
<evidence type="ECO:0000313" key="2">
    <source>
        <dbReference type="EMBL" id="KMP04661.1"/>
    </source>
</evidence>
<feature type="region of interest" description="Disordered" evidence="1">
    <location>
        <begin position="1"/>
        <end position="30"/>
    </location>
</feature>
<gene>
    <name evidence="2" type="ORF">CIRG_04342</name>
</gene>
<organism evidence="2 3">
    <name type="scientific">Coccidioides immitis RMSCC 2394</name>
    <dbReference type="NCBI Taxonomy" id="404692"/>
    <lineage>
        <taxon>Eukaryota</taxon>
        <taxon>Fungi</taxon>
        <taxon>Dikarya</taxon>
        <taxon>Ascomycota</taxon>
        <taxon>Pezizomycotina</taxon>
        <taxon>Eurotiomycetes</taxon>
        <taxon>Eurotiomycetidae</taxon>
        <taxon>Onygenales</taxon>
        <taxon>Onygenaceae</taxon>
        <taxon>Coccidioides</taxon>
    </lineage>
</organism>
<reference evidence="3" key="1">
    <citation type="journal article" date="2010" name="Genome Res.">
        <title>Population genomic sequencing of Coccidioides fungi reveals recent hybridization and transposon control.</title>
        <authorList>
            <person name="Neafsey D.E."/>
            <person name="Barker B.M."/>
            <person name="Sharpton T.J."/>
            <person name="Stajich J.E."/>
            <person name="Park D.J."/>
            <person name="Whiston E."/>
            <person name="Hung C.-Y."/>
            <person name="McMahan C."/>
            <person name="White J."/>
            <person name="Sykes S."/>
            <person name="Heiman D."/>
            <person name="Young S."/>
            <person name="Zeng Q."/>
            <person name="Abouelleil A."/>
            <person name="Aftuck L."/>
            <person name="Bessette D."/>
            <person name="Brown A."/>
            <person name="FitzGerald M."/>
            <person name="Lui A."/>
            <person name="Macdonald J.P."/>
            <person name="Priest M."/>
            <person name="Orbach M.J."/>
            <person name="Galgiani J.N."/>
            <person name="Kirkland T.N."/>
            <person name="Cole G.T."/>
            <person name="Birren B.W."/>
            <person name="Henn M.R."/>
            <person name="Taylor J.W."/>
            <person name="Rounsley S.D."/>
        </authorList>
    </citation>
    <scope>NUCLEOTIDE SEQUENCE [LARGE SCALE GENOMIC DNA]</scope>
    <source>
        <strain evidence="3">RMSCC 2394</strain>
    </source>
</reference>
<feature type="region of interest" description="Disordered" evidence="1">
    <location>
        <begin position="118"/>
        <end position="137"/>
    </location>
</feature>
<dbReference type="Proteomes" id="UP000054565">
    <property type="component" value="Unassembled WGS sequence"/>
</dbReference>
<name>A0A0J6Y7K9_COCIT</name>
<sequence length="137" mass="15428">MSLQSPKTTPRRNLLAKQPLPKPSKQVPRLLNPASKAAEIQLQMPVCSNDAGTAGSNAKRNQDRELRVIEFDASRVPQPFLDGEKVLQEMKDLRMVKEAAPTRSSRWDGRATRSQIRVKELGLKQGPRDLHRSLPRL</sequence>
<evidence type="ECO:0000256" key="1">
    <source>
        <dbReference type="SAM" id="MobiDB-lite"/>
    </source>
</evidence>
<protein>
    <submittedName>
        <fullName evidence="2">Uncharacterized protein</fullName>
    </submittedName>
</protein>
<evidence type="ECO:0000313" key="3">
    <source>
        <dbReference type="Proteomes" id="UP000054565"/>
    </source>
</evidence>
<dbReference type="EMBL" id="DS028095">
    <property type="protein sequence ID" value="KMP04661.1"/>
    <property type="molecule type" value="Genomic_DNA"/>
</dbReference>
<proteinExistence type="predicted"/>
<accession>A0A0J6Y7K9</accession>